<feature type="compositionally biased region" description="Polar residues" evidence="4">
    <location>
        <begin position="464"/>
        <end position="485"/>
    </location>
</feature>
<dbReference type="SMART" id="SM00320">
    <property type="entry name" value="WD40"/>
    <property type="match status" value="3"/>
</dbReference>
<dbReference type="EMBL" id="CCBQ010000047">
    <property type="protein sequence ID" value="CDO96329.1"/>
    <property type="molecule type" value="Genomic_DNA"/>
</dbReference>
<feature type="compositionally biased region" description="Polar residues" evidence="4">
    <location>
        <begin position="507"/>
        <end position="526"/>
    </location>
</feature>
<dbReference type="InterPro" id="IPR036322">
    <property type="entry name" value="WD40_repeat_dom_sf"/>
</dbReference>
<dbReference type="PANTHER" id="PTHR19862">
    <property type="entry name" value="WD REPEAT-CONTAINING PROTEIN 48"/>
    <property type="match status" value="1"/>
</dbReference>
<evidence type="ECO:0000313" key="6">
    <source>
        <dbReference type="Proteomes" id="UP000031516"/>
    </source>
</evidence>
<dbReference type="InterPro" id="IPR051246">
    <property type="entry name" value="WDR48"/>
</dbReference>
<evidence type="ECO:0000256" key="4">
    <source>
        <dbReference type="SAM" id="MobiDB-lite"/>
    </source>
</evidence>
<dbReference type="SUPFAM" id="SSF50978">
    <property type="entry name" value="WD40 repeat-like"/>
    <property type="match status" value="1"/>
</dbReference>
<feature type="region of interest" description="Disordered" evidence="4">
    <location>
        <begin position="768"/>
        <end position="798"/>
    </location>
</feature>
<protein>
    <submittedName>
        <fullName evidence="5">WGS project CCBQ000000000 data, contig 00058</fullName>
    </submittedName>
</protein>
<dbReference type="Pfam" id="PF11816">
    <property type="entry name" value="DUF3337"/>
    <property type="match status" value="1"/>
</dbReference>
<evidence type="ECO:0000256" key="1">
    <source>
        <dbReference type="ARBA" id="ARBA00022574"/>
    </source>
</evidence>
<accession>A0A0A8LDK1</accession>
<sequence length="890" mass="100867">MSKYTLSFGLLPPELDSDTKHLLPVSSIVDLESTVLTTGRDGNVIIEESQTKLAVHSDWISGIACLSATKFLTVSHDFTICYNWKTINWNHRIVGYHDDYVKGISLLGLDEMKCKFATVGLDKKLKIWELDLFEVENEEDIEAKLLGEFDNTTLQDAGSIYCLISVKNLVIFGDNEGRLRWYDVNSNSMIRSIDDAASVNLKTLKLLDDDRTFLSTSADGEIKLWDVETGKYIWGKQLLNAVWSVEGHSSKNLFLGDSIGNIMQIQGGQYSFMYKPGGTNTQSGGVLAMSIIDNVLWFSRSGSSDLNKLNLLTKELTVIEGGHALLRCSLLTNRRHVITENTLGDLEKWDIVSCELVEVINRDEGTFDEVVRKKNPKEVLPHWCSVSIKRGILFVKINERFLNTEVYGSALNDYEIVNADKAEELNLDERYNLGRIAVNSLLHEFINYELIKDKKFREDKTNPKKQTPPSTPNILRRQNSMASEHTISDQHKDSKNVKEKRRLSIFTKFTQSNNTTPQSSAPNTPNGIPDGPANHHGIIEENEDDMEMMLPDPATALSGPLKPATIMLTRTVTDQSLERSATPSSTFGFHNRSSRIKLDTNSMDETLSVSSTGNGEMKFKFSSKSFSKDSNQPGLFLNEYIEEVYQTYLKQAPNSSSSFMKFGKRTPETLFVRDSTRPVVKIKSGCILTVNHWKEGSTGETLAFSTYLPPPTYTSNDLIENYHTFESLERHLPIWLGKILFKEDKVIKNYPKITFIIQPWKDTTLLPIPSSSADSEKQANEHKKSPFHRKTKPPESPLILPKINDTNVRLTASSMIKAKKIKHYIVDRFESKTPEMKNKEDPSEWLEILCKGTVLENDLTLSTIRTLYWKSNTDIMLEYRRKPTQETLQS</sequence>
<dbReference type="Proteomes" id="UP000031516">
    <property type="component" value="Unassembled WGS sequence"/>
</dbReference>
<evidence type="ECO:0000313" key="5">
    <source>
        <dbReference type="EMBL" id="CDO96329.1"/>
    </source>
</evidence>
<dbReference type="InterPro" id="IPR021772">
    <property type="entry name" value="WDR48/Bun107"/>
</dbReference>
<feature type="compositionally biased region" description="Basic and acidic residues" evidence="4">
    <location>
        <begin position="774"/>
        <end position="784"/>
    </location>
</feature>
<dbReference type="PANTHER" id="PTHR19862:SF14">
    <property type="entry name" value="WD REPEAT-CONTAINING PROTEIN 48"/>
    <property type="match status" value="1"/>
</dbReference>
<dbReference type="OrthoDB" id="2421129at2759"/>
<keyword evidence="2" id="KW-0677">Repeat</keyword>
<dbReference type="Gene3D" id="2.130.10.10">
    <property type="entry name" value="YVTN repeat-like/Quinoprotein amine dehydrogenase"/>
    <property type="match status" value="1"/>
</dbReference>
<keyword evidence="1 3" id="KW-0853">WD repeat</keyword>
<feature type="region of interest" description="Disordered" evidence="4">
    <location>
        <begin position="457"/>
        <end position="538"/>
    </location>
</feature>
<organism evidence="5 6">
    <name type="scientific">Kluyveromyces dobzhanskii CBS 2104</name>
    <dbReference type="NCBI Taxonomy" id="1427455"/>
    <lineage>
        <taxon>Eukaryota</taxon>
        <taxon>Fungi</taxon>
        <taxon>Dikarya</taxon>
        <taxon>Ascomycota</taxon>
        <taxon>Saccharomycotina</taxon>
        <taxon>Saccharomycetes</taxon>
        <taxon>Saccharomycetales</taxon>
        <taxon>Saccharomycetaceae</taxon>
        <taxon>Kluyveromyces</taxon>
    </lineage>
</organism>
<reference evidence="5 6" key="1">
    <citation type="submission" date="2014-03" db="EMBL/GenBank/DDBJ databases">
        <title>The genome of Kluyveromyces dobzhanskii.</title>
        <authorList>
            <person name="Nystedt B."/>
            <person name="Astrom S."/>
        </authorList>
    </citation>
    <scope>NUCLEOTIDE SEQUENCE [LARGE SCALE GENOMIC DNA]</scope>
    <source>
        <strain evidence="5 6">CBS 2104</strain>
    </source>
</reference>
<dbReference type="GO" id="GO:0000724">
    <property type="term" value="P:double-strand break repair via homologous recombination"/>
    <property type="evidence" value="ECO:0007669"/>
    <property type="project" value="TreeGrafter"/>
</dbReference>
<dbReference type="InterPro" id="IPR015943">
    <property type="entry name" value="WD40/YVTN_repeat-like_dom_sf"/>
</dbReference>
<evidence type="ECO:0000256" key="2">
    <source>
        <dbReference type="ARBA" id="ARBA00022737"/>
    </source>
</evidence>
<evidence type="ECO:0000256" key="3">
    <source>
        <dbReference type="PROSITE-ProRule" id="PRU00221"/>
    </source>
</evidence>
<dbReference type="GO" id="GO:0043130">
    <property type="term" value="F:ubiquitin binding"/>
    <property type="evidence" value="ECO:0007669"/>
    <property type="project" value="TreeGrafter"/>
</dbReference>
<keyword evidence="6" id="KW-1185">Reference proteome</keyword>
<gene>
    <name evidence="5" type="ORF">KLDO_g4536</name>
</gene>
<proteinExistence type="predicted"/>
<dbReference type="InterPro" id="IPR001680">
    <property type="entry name" value="WD40_rpt"/>
</dbReference>
<feature type="compositionally biased region" description="Basic and acidic residues" evidence="4">
    <location>
        <begin position="486"/>
        <end position="497"/>
    </location>
</feature>
<dbReference type="PROSITE" id="PS50082">
    <property type="entry name" value="WD_REPEATS_2"/>
    <property type="match status" value="1"/>
</dbReference>
<dbReference type="AlphaFoldDB" id="A0A0A8LDK1"/>
<name>A0A0A8LDK1_9SACH</name>
<feature type="repeat" description="WD" evidence="3">
    <location>
        <begin position="201"/>
        <end position="235"/>
    </location>
</feature>
<comment type="caution">
    <text evidence="5">The sequence shown here is derived from an EMBL/GenBank/DDBJ whole genome shotgun (WGS) entry which is preliminary data.</text>
</comment>